<reference evidence="1" key="1">
    <citation type="submission" date="2019-08" db="EMBL/GenBank/DDBJ databases">
        <authorList>
            <person name="Kucharzyk K."/>
            <person name="Murdoch R.W."/>
            <person name="Higgins S."/>
            <person name="Loffler F."/>
        </authorList>
    </citation>
    <scope>NUCLEOTIDE SEQUENCE</scope>
</reference>
<organism evidence="1">
    <name type="scientific">bioreactor metagenome</name>
    <dbReference type="NCBI Taxonomy" id="1076179"/>
    <lineage>
        <taxon>unclassified sequences</taxon>
        <taxon>metagenomes</taxon>
        <taxon>ecological metagenomes</taxon>
    </lineage>
</organism>
<dbReference type="EMBL" id="VSSQ01074376">
    <property type="protein sequence ID" value="MPN25262.1"/>
    <property type="molecule type" value="Genomic_DNA"/>
</dbReference>
<name>A0A645GH07_9ZZZZ</name>
<gene>
    <name evidence="1" type="ORF">SDC9_172669</name>
</gene>
<evidence type="ECO:0000313" key="1">
    <source>
        <dbReference type="EMBL" id="MPN25262.1"/>
    </source>
</evidence>
<protein>
    <submittedName>
        <fullName evidence="1">Uncharacterized protein</fullName>
    </submittedName>
</protein>
<accession>A0A645GH07</accession>
<proteinExistence type="predicted"/>
<dbReference type="AlphaFoldDB" id="A0A645GH07"/>
<comment type="caution">
    <text evidence="1">The sequence shown here is derived from an EMBL/GenBank/DDBJ whole genome shotgun (WGS) entry which is preliminary data.</text>
</comment>
<sequence>MLVGHIGLENLLDVVGNAEQHLATAKDLCYASHGSTLLLCVCGNSHYKGLSGPFLYISPDLGLCMVILFTPEYVWALQTEKITTILLFCKTLSY</sequence>